<feature type="compositionally biased region" description="Low complexity" evidence="5">
    <location>
        <begin position="854"/>
        <end position="864"/>
    </location>
</feature>
<dbReference type="AlphaFoldDB" id="A0A127FDX9"/>
<dbReference type="InterPro" id="IPR007502">
    <property type="entry name" value="Helicase-assoc_dom"/>
</dbReference>
<evidence type="ECO:0000256" key="3">
    <source>
        <dbReference type="ARBA" id="ARBA00022806"/>
    </source>
</evidence>
<dbReference type="GO" id="GO:0016787">
    <property type="term" value="F:hydrolase activity"/>
    <property type="evidence" value="ECO:0007669"/>
    <property type="project" value="UniProtKB-KW"/>
</dbReference>
<organism evidence="8 9">
    <name type="scientific">Steroidobacter denitrificans</name>
    <dbReference type="NCBI Taxonomy" id="465721"/>
    <lineage>
        <taxon>Bacteria</taxon>
        <taxon>Pseudomonadati</taxon>
        <taxon>Pseudomonadota</taxon>
        <taxon>Gammaproteobacteria</taxon>
        <taxon>Steroidobacterales</taxon>
        <taxon>Steroidobacteraceae</taxon>
        <taxon>Steroidobacter</taxon>
    </lineage>
</organism>
<keyword evidence="1" id="KW-0547">Nucleotide-binding</keyword>
<evidence type="ECO:0000259" key="6">
    <source>
        <dbReference type="PROSITE" id="PS51192"/>
    </source>
</evidence>
<dbReference type="SMART" id="SM00490">
    <property type="entry name" value="HELICc"/>
    <property type="match status" value="1"/>
</dbReference>
<dbReference type="NCBIfam" id="TIGR01970">
    <property type="entry name" value="DEAH_box_HrpB"/>
    <property type="match status" value="1"/>
</dbReference>
<protein>
    <submittedName>
        <fullName evidence="8">ATP-dependent helicase HrpB</fullName>
        <ecNumber evidence="8">3.6.4.13</ecNumber>
    </submittedName>
</protein>
<reference evidence="8 9" key="1">
    <citation type="submission" date="2015-06" db="EMBL/GenBank/DDBJ databases">
        <title>A Comprehensive Approach to Explore the Metabolic and Phylogenetic Diversity of Bacterial Steroid Degradation in the Environment: Testosterone as an Example.</title>
        <authorList>
            <person name="Yang F.-C."/>
            <person name="Chen Y.-L."/>
            <person name="Yu C.-P."/>
            <person name="Tang S.-L."/>
            <person name="Wang P.-H."/>
            <person name="Ismail W."/>
            <person name="Wang C.-H."/>
            <person name="Yang C.-Y."/>
            <person name="Chiang Y.-R."/>
        </authorList>
    </citation>
    <scope>NUCLEOTIDE SEQUENCE [LARGE SCALE GENOMIC DNA]</scope>
    <source>
        <strain evidence="8 9">DSM 18526</strain>
    </source>
</reference>
<dbReference type="PANTHER" id="PTHR43519">
    <property type="entry name" value="ATP-DEPENDENT RNA HELICASE HRPB"/>
    <property type="match status" value="1"/>
</dbReference>
<gene>
    <name evidence="8" type="ORF">ACG33_12480</name>
</gene>
<dbReference type="PIRSF" id="PIRSF005496">
    <property type="entry name" value="ATP_hel_hrpB"/>
    <property type="match status" value="1"/>
</dbReference>
<keyword evidence="3 8" id="KW-0347">Helicase</keyword>
<dbReference type="Pfam" id="PF00270">
    <property type="entry name" value="DEAD"/>
    <property type="match status" value="1"/>
</dbReference>
<dbReference type="Pfam" id="PF08482">
    <property type="entry name" value="HrpB_C"/>
    <property type="match status" value="1"/>
</dbReference>
<proteinExistence type="predicted"/>
<dbReference type="STRING" id="465721.ACG33_12480"/>
<sequence>MFEPSVASAHISALPIAAALDALRLALRRHANVVLQAPPGAGKSTGVPPTLLAEEWLQGRKIVMLEPRRLAARAVAERMAATLGENVGTTIGYRTRLESRIGKDTRIEVVTEGILTRRLQYDAALEGVGLLIFDEFHERSLQGDLGLALSLDVQQTLREDLKILVMSATLDGEAVARLLHGAPIVNAQGRAFDVEVRWLDAFRAGAPRGAGRRPDVAGMTSATIRQACLESPGDILAFLPGQAEIHRTRQLLENLSLPQGTRISPLYGELGLDAQQAAIRPGHAGERKIVLATNIAETSLTIEGVRIVVDTGLARRARFDPATGMNRLETQRISRASASQRRGRAGRLAPGICYRLWTRAEHDALPAHTPAEILETDLAPLALDLAAWGIHDPGRLCWLDPPPAAAFQQARDLLTSLEGLDNHGRINTHGRALNRLGTHPRLAHMILRGAALGMQRTALEIAAVLGERDLLRTGPAHRNVDLRLRLEALRHGRITDPAAGAELRIDTGARRRALRNIPLLRRQLQGRADGTEHPARQEDFAADHDTDIGRLLAFAYPERVAQSRGADGRYLLANGRGAALPPGQSLARAEFLVVADLEAGEREASIRLAAPLERTHLTADFAARIEHRRRCEWDARSQAVLAQDEDWLGAIKLRERRIEQPDEERMHRALLQGIRELGIDALPWSREARSLQRRLMFARRMDVSIGPDVSDAVLGAQLEDWLSPWLSGMSRREHLARLDLHAILMSLLDWNAQQRLAHLAPSHLEVPSGSRIPIDYSGDAPSVAVRLQEVFGLHVTPTIAGRVPLTLQLLSPAGRPVQVTRDLASFWAHGYLEVKKELKGRYPKHSWPDDPRNAAAVRAGRGRR</sequence>
<evidence type="ECO:0000256" key="1">
    <source>
        <dbReference type="ARBA" id="ARBA00022741"/>
    </source>
</evidence>
<dbReference type="InterPro" id="IPR014001">
    <property type="entry name" value="Helicase_ATP-bd"/>
</dbReference>
<evidence type="ECO:0000256" key="4">
    <source>
        <dbReference type="ARBA" id="ARBA00022840"/>
    </source>
</evidence>
<dbReference type="GO" id="GO:0003724">
    <property type="term" value="F:RNA helicase activity"/>
    <property type="evidence" value="ECO:0007669"/>
    <property type="project" value="UniProtKB-EC"/>
</dbReference>
<dbReference type="SUPFAM" id="SSF52540">
    <property type="entry name" value="P-loop containing nucleoside triphosphate hydrolases"/>
    <property type="match status" value="1"/>
</dbReference>
<evidence type="ECO:0000256" key="5">
    <source>
        <dbReference type="SAM" id="MobiDB-lite"/>
    </source>
</evidence>
<dbReference type="PROSITE" id="PS51194">
    <property type="entry name" value="HELICASE_CTER"/>
    <property type="match status" value="1"/>
</dbReference>
<keyword evidence="4" id="KW-0067">ATP-binding</keyword>
<dbReference type="InterPro" id="IPR049614">
    <property type="entry name" value="HrpB_DEXH"/>
</dbReference>
<dbReference type="GO" id="GO:0005524">
    <property type="term" value="F:ATP binding"/>
    <property type="evidence" value="ECO:0007669"/>
    <property type="project" value="UniProtKB-KW"/>
</dbReference>
<dbReference type="CDD" id="cd18791">
    <property type="entry name" value="SF2_C_RHA"/>
    <property type="match status" value="1"/>
</dbReference>
<dbReference type="Pfam" id="PF00271">
    <property type="entry name" value="Helicase_C"/>
    <property type="match status" value="1"/>
</dbReference>
<feature type="compositionally biased region" description="Basic and acidic residues" evidence="5">
    <location>
        <begin position="842"/>
        <end position="852"/>
    </location>
</feature>
<keyword evidence="9" id="KW-1185">Reference proteome</keyword>
<dbReference type="PATRIC" id="fig|465721.4.peg.2669"/>
<evidence type="ECO:0000313" key="9">
    <source>
        <dbReference type="Proteomes" id="UP000070250"/>
    </source>
</evidence>
<keyword evidence="2 8" id="KW-0378">Hydrolase</keyword>
<evidence type="ECO:0000256" key="2">
    <source>
        <dbReference type="ARBA" id="ARBA00022801"/>
    </source>
</evidence>
<feature type="domain" description="Helicase ATP-binding" evidence="6">
    <location>
        <begin position="24"/>
        <end position="188"/>
    </location>
</feature>
<dbReference type="FunFam" id="3.40.50.300:FF:002125">
    <property type="entry name" value="ATP-dependent helicase HrpB"/>
    <property type="match status" value="1"/>
</dbReference>
<dbReference type="InterPro" id="IPR011545">
    <property type="entry name" value="DEAD/DEAH_box_helicase_dom"/>
</dbReference>
<dbReference type="PANTHER" id="PTHR43519:SF1">
    <property type="entry name" value="ATP-DEPENDENT RNA HELICASE HRPB"/>
    <property type="match status" value="1"/>
</dbReference>
<dbReference type="PROSITE" id="PS51192">
    <property type="entry name" value="HELICASE_ATP_BIND_1"/>
    <property type="match status" value="1"/>
</dbReference>
<dbReference type="Gene3D" id="1.20.120.1080">
    <property type="match status" value="1"/>
</dbReference>
<dbReference type="InterPro" id="IPR010225">
    <property type="entry name" value="HrpB"/>
</dbReference>
<dbReference type="Gene3D" id="3.40.50.300">
    <property type="entry name" value="P-loop containing nucleotide triphosphate hydrolases"/>
    <property type="match status" value="2"/>
</dbReference>
<dbReference type="SMART" id="SM00847">
    <property type="entry name" value="HA2"/>
    <property type="match status" value="1"/>
</dbReference>
<dbReference type="InterPro" id="IPR001650">
    <property type="entry name" value="Helicase_C-like"/>
</dbReference>
<dbReference type="GO" id="GO:0003676">
    <property type="term" value="F:nucleic acid binding"/>
    <property type="evidence" value="ECO:0007669"/>
    <property type="project" value="InterPro"/>
</dbReference>
<dbReference type="EMBL" id="CP011971">
    <property type="protein sequence ID" value="AMN47898.1"/>
    <property type="molecule type" value="Genomic_DNA"/>
</dbReference>
<dbReference type="SMART" id="SM00487">
    <property type="entry name" value="DEXDc"/>
    <property type="match status" value="1"/>
</dbReference>
<evidence type="ECO:0000259" key="7">
    <source>
        <dbReference type="PROSITE" id="PS51194"/>
    </source>
</evidence>
<feature type="domain" description="Helicase C-terminal" evidence="7">
    <location>
        <begin position="223"/>
        <end position="389"/>
    </location>
</feature>
<dbReference type="EC" id="3.6.4.13" evidence="8"/>
<dbReference type="KEGG" id="sdf:ACG33_12480"/>
<name>A0A127FDX9_STEDE</name>
<dbReference type="InterPro" id="IPR027417">
    <property type="entry name" value="P-loop_NTPase"/>
</dbReference>
<evidence type="ECO:0000313" key="8">
    <source>
        <dbReference type="EMBL" id="AMN47898.1"/>
    </source>
</evidence>
<accession>A0A127FDX9</accession>
<dbReference type="InterPro" id="IPR013689">
    <property type="entry name" value="RNA_helicase_ATP-dep_HrpB_C"/>
</dbReference>
<dbReference type="Proteomes" id="UP000070250">
    <property type="component" value="Chromosome"/>
</dbReference>
<dbReference type="CDD" id="cd17990">
    <property type="entry name" value="DEXHc_HrpB"/>
    <property type="match status" value="1"/>
</dbReference>
<feature type="region of interest" description="Disordered" evidence="5">
    <location>
        <begin position="842"/>
        <end position="864"/>
    </location>
</feature>